<evidence type="ECO:0000313" key="3">
    <source>
        <dbReference type="EMBL" id="UYP44545.1"/>
    </source>
</evidence>
<name>A0ABY6HM05_9ARCH</name>
<keyword evidence="1" id="KW-0812">Transmembrane</keyword>
<dbReference type="InterPro" id="IPR009655">
    <property type="entry name" value="Preflagellin_peptidase_C"/>
</dbReference>
<reference evidence="3" key="1">
    <citation type="submission" date="2022-09" db="EMBL/GenBank/DDBJ databases">
        <title>Actin cytoskeleton and complex cell architecture in an #Asgard archaeon.</title>
        <authorList>
            <person name="Ponce Toledo R.I."/>
            <person name="Schleper C."/>
            <person name="Rodrigues Oliveira T."/>
            <person name="Wollweber F."/>
            <person name="Xu J."/>
            <person name="Rittmann S."/>
            <person name="Klingl A."/>
            <person name="Pilhofer M."/>
        </authorList>
    </citation>
    <scope>NUCLEOTIDE SEQUENCE</scope>
    <source>
        <strain evidence="3">B-35</strain>
    </source>
</reference>
<evidence type="ECO:0000256" key="1">
    <source>
        <dbReference type="SAM" id="Phobius"/>
    </source>
</evidence>
<feature type="domain" description="Preflagellin peptidase C-terminal" evidence="2">
    <location>
        <begin position="180"/>
        <end position="270"/>
    </location>
</feature>
<feature type="transmembrane region" description="Helical" evidence="1">
    <location>
        <begin position="92"/>
        <end position="113"/>
    </location>
</feature>
<proteinExistence type="predicted"/>
<keyword evidence="1" id="KW-0472">Membrane</keyword>
<gene>
    <name evidence="3" type="ORF">NEF87_000830</name>
</gene>
<feature type="transmembrane region" description="Helical" evidence="1">
    <location>
        <begin position="125"/>
        <end position="155"/>
    </location>
</feature>
<protein>
    <recommendedName>
        <fullName evidence="2">Preflagellin peptidase C-terminal domain-containing protein</fullName>
    </recommendedName>
</protein>
<dbReference type="Proteomes" id="UP001208689">
    <property type="component" value="Chromosome"/>
</dbReference>
<sequence length="283" mass="32998">MMVLEDMLTLNILYWIQFSVCFLVLTVATYQDIKERLVYDWIWYIGGTIGIGLHILGFIFVPNYYWLSLIINLIVAIIFIGICMIPKIFGGTFLMGPADLIGIFIIALIFPFHSPLVHYSRVNLYIAPSIFAVLTNTFLIFALFLCYLGVSNYFLYKKVLKNSKSSTTWFQEFSHLSRGKKLLLFLLGRRISVENLVDYKFVKLLEDYNEDDESWEAIFDLSYEDEYTHEEMKEIYMDFHKLGLQEIWISPMVPLITLFLLGVVVTSLGGNLLFQILELIFFR</sequence>
<dbReference type="EMBL" id="CP104013">
    <property type="protein sequence ID" value="UYP44545.1"/>
    <property type="molecule type" value="Genomic_DNA"/>
</dbReference>
<dbReference type="Pfam" id="PF06847">
    <property type="entry name" value="Arc_PepC_II"/>
    <property type="match status" value="1"/>
</dbReference>
<accession>A0ABY6HM05</accession>
<keyword evidence="1" id="KW-1133">Transmembrane helix</keyword>
<feature type="transmembrane region" description="Helical" evidence="1">
    <location>
        <begin position="12"/>
        <end position="30"/>
    </location>
</feature>
<keyword evidence="4" id="KW-1185">Reference proteome</keyword>
<dbReference type="Gene3D" id="1.20.120.1220">
    <property type="match status" value="1"/>
</dbReference>
<feature type="transmembrane region" description="Helical" evidence="1">
    <location>
        <begin position="255"/>
        <end position="277"/>
    </location>
</feature>
<evidence type="ECO:0000313" key="4">
    <source>
        <dbReference type="Proteomes" id="UP001208689"/>
    </source>
</evidence>
<organism evidence="3 4">
    <name type="scientific">Candidatus Lokiarchaeum ossiferum</name>
    <dbReference type="NCBI Taxonomy" id="2951803"/>
    <lineage>
        <taxon>Archaea</taxon>
        <taxon>Promethearchaeati</taxon>
        <taxon>Promethearchaeota</taxon>
        <taxon>Promethearchaeia</taxon>
        <taxon>Promethearchaeales</taxon>
        <taxon>Promethearchaeaceae</taxon>
        <taxon>Candidatus Lokiarchaeum</taxon>
    </lineage>
</organism>
<feature type="transmembrane region" description="Helical" evidence="1">
    <location>
        <begin position="42"/>
        <end position="60"/>
    </location>
</feature>
<feature type="transmembrane region" description="Helical" evidence="1">
    <location>
        <begin position="66"/>
        <end position="85"/>
    </location>
</feature>
<evidence type="ECO:0000259" key="2">
    <source>
        <dbReference type="Pfam" id="PF06847"/>
    </source>
</evidence>